<comment type="subunit">
    <text evidence="3 13">Tetramer of two alpha and two beta subunits.</text>
</comment>
<reference evidence="15 16" key="1">
    <citation type="submission" date="2018-08" db="EMBL/GenBank/DDBJ databases">
        <title>A genome reference for cultivated species of the human gut microbiota.</title>
        <authorList>
            <person name="Zou Y."/>
            <person name="Xue W."/>
            <person name="Luo G."/>
        </authorList>
    </citation>
    <scope>NUCLEOTIDE SEQUENCE [LARGE SCALE GENOMIC DNA]</scope>
    <source>
        <strain evidence="15 16">AF24-29</strain>
    </source>
</reference>
<dbReference type="HAMAP" id="MF_00281">
    <property type="entry name" value="Phe_tRNA_synth_alpha1"/>
    <property type="match status" value="1"/>
</dbReference>
<protein>
    <recommendedName>
        <fullName evidence="13">Phenylalanine--tRNA ligase alpha subunit</fullName>
        <ecNumber evidence="13">6.1.1.20</ecNumber>
    </recommendedName>
    <alternativeName>
        <fullName evidence="13">Phenylalanyl-tRNA synthetase alpha subunit</fullName>
        <shortName evidence="13">PheRS</shortName>
    </alternativeName>
</protein>
<comment type="similarity">
    <text evidence="2 13">Belongs to the class-II aminoacyl-tRNA synthetase family. Phe-tRNA synthetase alpha subunit type 1 subfamily.</text>
</comment>
<dbReference type="PANTHER" id="PTHR11538">
    <property type="entry name" value="PHENYLALANYL-TRNA SYNTHETASE"/>
    <property type="match status" value="1"/>
</dbReference>
<dbReference type="Pfam" id="PF02912">
    <property type="entry name" value="Phe_tRNA-synt_N"/>
    <property type="match status" value="1"/>
</dbReference>
<keyword evidence="11 13" id="KW-0030">Aminoacyl-tRNA synthetase</keyword>
<comment type="catalytic activity">
    <reaction evidence="12 13">
        <text>tRNA(Phe) + L-phenylalanine + ATP = L-phenylalanyl-tRNA(Phe) + AMP + diphosphate + H(+)</text>
        <dbReference type="Rhea" id="RHEA:19413"/>
        <dbReference type="Rhea" id="RHEA-COMP:9668"/>
        <dbReference type="Rhea" id="RHEA-COMP:9699"/>
        <dbReference type="ChEBI" id="CHEBI:15378"/>
        <dbReference type="ChEBI" id="CHEBI:30616"/>
        <dbReference type="ChEBI" id="CHEBI:33019"/>
        <dbReference type="ChEBI" id="CHEBI:58095"/>
        <dbReference type="ChEBI" id="CHEBI:78442"/>
        <dbReference type="ChEBI" id="CHEBI:78531"/>
        <dbReference type="ChEBI" id="CHEBI:456215"/>
        <dbReference type="EC" id="6.1.1.20"/>
    </reaction>
</comment>
<organism evidence="15 16">
    <name type="scientific">Holdemania filiformis</name>
    <dbReference type="NCBI Taxonomy" id="61171"/>
    <lineage>
        <taxon>Bacteria</taxon>
        <taxon>Bacillati</taxon>
        <taxon>Bacillota</taxon>
        <taxon>Erysipelotrichia</taxon>
        <taxon>Erysipelotrichales</taxon>
        <taxon>Erysipelotrichaceae</taxon>
        <taxon>Holdemania</taxon>
    </lineage>
</organism>
<dbReference type="NCBIfam" id="TIGR00468">
    <property type="entry name" value="pheS"/>
    <property type="match status" value="1"/>
</dbReference>
<dbReference type="RefSeq" id="WP_117895697.1">
    <property type="nucleotide sequence ID" value="NZ_JAGZLJ010000034.1"/>
</dbReference>
<dbReference type="GO" id="GO:0005524">
    <property type="term" value="F:ATP binding"/>
    <property type="evidence" value="ECO:0007669"/>
    <property type="project" value="UniProtKB-UniRule"/>
</dbReference>
<dbReference type="GO" id="GO:0004826">
    <property type="term" value="F:phenylalanine-tRNA ligase activity"/>
    <property type="evidence" value="ECO:0007669"/>
    <property type="project" value="UniProtKB-UniRule"/>
</dbReference>
<dbReference type="CDD" id="cd00496">
    <property type="entry name" value="PheRS_alpha_core"/>
    <property type="match status" value="1"/>
</dbReference>
<dbReference type="Pfam" id="PF01409">
    <property type="entry name" value="tRNA-synt_2d"/>
    <property type="match status" value="1"/>
</dbReference>
<evidence type="ECO:0000256" key="5">
    <source>
        <dbReference type="ARBA" id="ARBA00022598"/>
    </source>
</evidence>
<dbReference type="InterPro" id="IPR045864">
    <property type="entry name" value="aa-tRNA-synth_II/BPL/LPL"/>
</dbReference>
<evidence type="ECO:0000256" key="9">
    <source>
        <dbReference type="ARBA" id="ARBA00022842"/>
    </source>
</evidence>
<dbReference type="GO" id="GO:0006432">
    <property type="term" value="P:phenylalanyl-tRNA aminoacylation"/>
    <property type="evidence" value="ECO:0007669"/>
    <property type="project" value="UniProtKB-UniRule"/>
</dbReference>
<dbReference type="InterPro" id="IPR004188">
    <property type="entry name" value="Phe-tRNA_ligase_II_N"/>
</dbReference>
<comment type="subcellular location">
    <subcellularLocation>
        <location evidence="1 13">Cytoplasm</location>
    </subcellularLocation>
</comment>
<sequence>MEKVQQVQAQALEEIKACEDLQQLQQIRITTLGKKGPIQSLMTMMKDLSPEEKPAFGQEVNECKKAVAAAIEAKMAVLEKAAMNRKLEEEKIDITLPGVPFRTGTLHPLTLISQEIEDLFIGMGYTVAEGPEVELDFYNFERANIPADHPARDMQDTFYINPKELLRTHTTAIQMRELEKAQGQLPIKVICPGKVYRRDNDDATHSHQFMQAEGLVVGENITLTDLKGTLQFMADRMFGEGRQIRFRPSYFQFTEPSVEVDVSCHICGGKGCPVCKGTGWIEVLGAGMVHPNVLEMAGFDSTKCSGFAFGVGIERVAMLKYGVDDIRNFYINDTRFLKMFDRFD</sequence>
<dbReference type="FunFam" id="3.30.930.10:FF:000003">
    <property type="entry name" value="Phenylalanine--tRNA ligase alpha subunit"/>
    <property type="match status" value="1"/>
</dbReference>
<evidence type="ECO:0000256" key="6">
    <source>
        <dbReference type="ARBA" id="ARBA00022723"/>
    </source>
</evidence>
<evidence type="ECO:0000256" key="8">
    <source>
        <dbReference type="ARBA" id="ARBA00022840"/>
    </source>
</evidence>
<comment type="cofactor">
    <cofactor evidence="13">
        <name>Mg(2+)</name>
        <dbReference type="ChEBI" id="CHEBI:18420"/>
    </cofactor>
    <text evidence="13">Binds 2 magnesium ions per tetramer.</text>
</comment>
<dbReference type="GO" id="GO:0140096">
    <property type="term" value="F:catalytic activity, acting on a protein"/>
    <property type="evidence" value="ECO:0007669"/>
    <property type="project" value="UniProtKB-ARBA"/>
</dbReference>
<dbReference type="GO" id="GO:0000287">
    <property type="term" value="F:magnesium ion binding"/>
    <property type="evidence" value="ECO:0007669"/>
    <property type="project" value="UniProtKB-UniRule"/>
</dbReference>
<evidence type="ECO:0000313" key="16">
    <source>
        <dbReference type="Proteomes" id="UP000284178"/>
    </source>
</evidence>
<evidence type="ECO:0000313" key="15">
    <source>
        <dbReference type="EMBL" id="RGR70982.1"/>
    </source>
</evidence>
<keyword evidence="8 13" id="KW-0067">ATP-binding</keyword>
<dbReference type="InterPro" id="IPR022911">
    <property type="entry name" value="Phe_tRNA_ligase_alpha1_bac"/>
</dbReference>
<keyword evidence="10 13" id="KW-0648">Protein biosynthesis</keyword>
<dbReference type="SUPFAM" id="SSF46589">
    <property type="entry name" value="tRNA-binding arm"/>
    <property type="match status" value="1"/>
</dbReference>
<dbReference type="SUPFAM" id="SSF55681">
    <property type="entry name" value="Class II aaRS and biotin synthetases"/>
    <property type="match status" value="1"/>
</dbReference>
<evidence type="ECO:0000259" key="14">
    <source>
        <dbReference type="PROSITE" id="PS50862"/>
    </source>
</evidence>
<dbReference type="InterPro" id="IPR004529">
    <property type="entry name" value="Phe-tRNA-synth_IIc_asu"/>
</dbReference>
<feature type="binding site" evidence="13">
    <location>
        <position position="255"/>
    </location>
    <ligand>
        <name>Mg(2+)</name>
        <dbReference type="ChEBI" id="CHEBI:18420"/>
        <note>shared with beta subunit</note>
    </ligand>
</feature>
<dbReference type="AlphaFoldDB" id="A0A412FS08"/>
<dbReference type="InterPro" id="IPR006195">
    <property type="entry name" value="aa-tRNA-synth_II"/>
</dbReference>
<keyword evidence="5 13" id="KW-0436">Ligase</keyword>
<dbReference type="EC" id="6.1.1.20" evidence="13"/>
<evidence type="ECO:0000256" key="4">
    <source>
        <dbReference type="ARBA" id="ARBA00022490"/>
    </source>
</evidence>
<evidence type="ECO:0000256" key="1">
    <source>
        <dbReference type="ARBA" id="ARBA00004496"/>
    </source>
</evidence>
<proteinExistence type="inferred from homology"/>
<keyword evidence="7 13" id="KW-0547">Nucleotide-binding</keyword>
<dbReference type="PANTHER" id="PTHR11538:SF41">
    <property type="entry name" value="PHENYLALANINE--TRNA LIGASE, MITOCHONDRIAL"/>
    <property type="match status" value="1"/>
</dbReference>
<dbReference type="GO" id="GO:0016740">
    <property type="term" value="F:transferase activity"/>
    <property type="evidence" value="ECO:0007669"/>
    <property type="project" value="UniProtKB-ARBA"/>
</dbReference>
<dbReference type="GO" id="GO:0005737">
    <property type="term" value="C:cytoplasm"/>
    <property type="evidence" value="ECO:0007669"/>
    <property type="project" value="UniProtKB-SubCell"/>
</dbReference>
<keyword evidence="6 13" id="KW-0479">Metal-binding</keyword>
<comment type="caution">
    <text evidence="15">The sequence shown here is derived from an EMBL/GenBank/DDBJ whole genome shotgun (WGS) entry which is preliminary data.</text>
</comment>
<evidence type="ECO:0000256" key="13">
    <source>
        <dbReference type="HAMAP-Rule" id="MF_00281"/>
    </source>
</evidence>
<evidence type="ECO:0000256" key="3">
    <source>
        <dbReference type="ARBA" id="ARBA00011209"/>
    </source>
</evidence>
<dbReference type="InterPro" id="IPR010978">
    <property type="entry name" value="tRNA-bd_arm"/>
</dbReference>
<dbReference type="PROSITE" id="PS50862">
    <property type="entry name" value="AA_TRNA_LIGASE_II"/>
    <property type="match status" value="1"/>
</dbReference>
<evidence type="ECO:0000256" key="12">
    <source>
        <dbReference type="ARBA" id="ARBA00049255"/>
    </source>
</evidence>
<dbReference type="Proteomes" id="UP000284178">
    <property type="component" value="Unassembled WGS sequence"/>
</dbReference>
<dbReference type="EMBL" id="QRUP01000019">
    <property type="protein sequence ID" value="RGR70982.1"/>
    <property type="molecule type" value="Genomic_DNA"/>
</dbReference>
<evidence type="ECO:0000256" key="10">
    <source>
        <dbReference type="ARBA" id="ARBA00022917"/>
    </source>
</evidence>
<gene>
    <name evidence="13" type="primary">pheS</name>
    <name evidence="15" type="ORF">DWY25_13640</name>
</gene>
<keyword evidence="16" id="KW-1185">Reference proteome</keyword>
<keyword evidence="4 13" id="KW-0963">Cytoplasm</keyword>
<feature type="domain" description="Aminoacyl-transfer RNA synthetases class-II family profile" evidence="14">
    <location>
        <begin position="112"/>
        <end position="319"/>
    </location>
</feature>
<dbReference type="InterPro" id="IPR002319">
    <property type="entry name" value="Phenylalanyl-tRNA_Synthase"/>
</dbReference>
<accession>A0A412FS08</accession>
<evidence type="ECO:0000256" key="11">
    <source>
        <dbReference type="ARBA" id="ARBA00023146"/>
    </source>
</evidence>
<evidence type="ECO:0000256" key="2">
    <source>
        <dbReference type="ARBA" id="ARBA00010207"/>
    </source>
</evidence>
<name>A0A412FS08_9FIRM</name>
<evidence type="ECO:0000256" key="7">
    <source>
        <dbReference type="ARBA" id="ARBA00022741"/>
    </source>
</evidence>
<keyword evidence="9 13" id="KW-0460">Magnesium</keyword>
<dbReference type="Gene3D" id="3.30.930.10">
    <property type="entry name" value="Bira Bifunctional Protein, Domain 2"/>
    <property type="match status" value="1"/>
</dbReference>
<dbReference type="GO" id="GO:0000049">
    <property type="term" value="F:tRNA binding"/>
    <property type="evidence" value="ECO:0007669"/>
    <property type="project" value="InterPro"/>
</dbReference>